<reference evidence="1 2" key="1">
    <citation type="submission" date="2019-10" db="EMBL/GenBank/DDBJ databases">
        <title>Cognatihalovulum marinum gen. nov. sp. nov., a new member of the family Rhodobacteraceae isolated from deep seawater of the Northwest Indian Ocean.</title>
        <authorList>
            <person name="Ruan C."/>
            <person name="Wang J."/>
            <person name="Zheng X."/>
            <person name="Song L."/>
            <person name="Zhu Y."/>
            <person name="Huang Y."/>
            <person name="Lu Z."/>
            <person name="Du W."/>
            <person name="Huang L."/>
            <person name="Dai X."/>
        </authorList>
    </citation>
    <scope>NUCLEOTIDE SEQUENCE [LARGE SCALE GENOMIC DNA]</scope>
    <source>
        <strain evidence="1 2">2CG4</strain>
    </source>
</reference>
<proteinExistence type="predicted"/>
<gene>
    <name evidence="1" type="ORF">GE300_15300</name>
</gene>
<evidence type="ECO:0000313" key="1">
    <source>
        <dbReference type="EMBL" id="MSU90959.1"/>
    </source>
</evidence>
<comment type="caution">
    <text evidence="1">The sequence shown here is derived from an EMBL/GenBank/DDBJ whole genome shotgun (WGS) entry which is preliminary data.</text>
</comment>
<dbReference type="EMBL" id="WIND01000014">
    <property type="protein sequence ID" value="MSU90959.1"/>
    <property type="molecule type" value="Genomic_DNA"/>
</dbReference>
<organism evidence="1 2">
    <name type="scientific">Halovulum marinum</name>
    <dbReference type="NCBI Taxonomy" id="2662447"/>
    <lineage>
        <taxon>Bacteria</taxon>
        <taxon>Pseudomonadati</taxon>
        <taxon>Pseudomonadota</taxon>
        <taxon>Alphaproteobacteria</taxon>
        <taxon>Rhodobacterales</taxon>
        <taxon>Paracoccaceae</taxon>
        <taxon>Halovulum</taxon>
    </lineage>
</organism>
<evidence type="ECO:0000313" key="2">
    <source>
        <dbReference type="Proteomes" id="UP000474957"/>
    </source>
</evidence>
<sequence length="191" mass="20647">MALALAFGLAGSAAVANSEVDLDAMRAATEKYRDVEMALADGFIRDPSDSCVSAEAEGLPAEWGAMGVHYIHPARLKIKQGTERVDGDSTNTEFMEPSILLYEPQADGSMELVAVENLVWIAAWEAAGNADAPMTNGRVWDTMMDDPATEADEAHGFEPHYDQHFWAFRDNPAGELMPFNASVSCEHHGGS</sequence>
<protein>
    <submittedName>
        <fullName evidence="1">Uncharacterized protein</fullName>
    </submittedName>
</protein>
<keyword evidence="2" id="KW-1185">Reference proteome</keyword>
<accession>A0A6L5Z3S7</accession>
<name>A0A6L5Z3S7_9RHOB</name>
<dbReference type="Proteomes" id="UP000474957">
    <property type="component" value="Unassembled WGS sequence"/>
</dbReference>
<dbReference type="AlphaFoldDB" id="A0A6L5Z3S7"/>